<dbReference type="EMBL" id="JAFREP010000027">
    <property type="protein sequence ID" value="MBO1321773.1"/>
    <property type="molecule type" value="Genomic_DNA"/>
</dbReference>
<feature type="chain" id="PRO_5035288022" description="DUF481 domain-containing protein" evidence="2">
    <location>
        <begin position="24"/>
        <end position="289"/>
    </location>
</feature>
<dbReference type="Proteomes" id="UP000664417">
    <property type="component" value="Unassembled WGS sequence"/>
</dbReference>
<keyword evidence="4" id="KW-1185">Reference proteome</keyword>
<protein>
    <recommendedName>
        <fullName evidence="5">DUF481 domain-containing protein</fullName>
    </recommendedName>
</protein>
<accession>A0A8J7QNP0</accession>
<reference evidence="3" key="1">
    <citation type="submission" date="2021-03" db="EMBL/GenBank/DDBJ databases">
        <authorList>
            <person name="Wang G."/>
        </authorList>
    </citation>
    <scope>NUCLEOTIDE SEQUENCE</scope>
    <source>
        <strain evidence="3">KCTC 12899</strain>
    </source>
</reference>
<dbReference type="RefSeq" id="WP_207861746.1">
    <property type="nucleotide sequence ID" value="NZ_JAFREP010000027.1"/>
</dbReference>
<evidence type="ECO:0000256" key="2">
    <source>
        <dbReference type="SAM" id="SignalP"/>
    </source>
</evidence>
<sequence>MAHPVFRSFLLHCLFVPFFPLLAQSPTYTLDIEAWRGESALEYSAEAITAAASAASDTLHQPGVPEYRENLVALRAGLGMQNKLWFARFDIGQTPTYGERVQTVTETLATERDYEMQRQDLGLTLGFRWKTFGFFAGYQHTEFEEKIRELQYQLTVGTEVFDLALPGDSSSDWHYRGGLIGLNHHEKLENAPLIVYAALSGVWLQGDARYDTALTNTDDPTAPRRTQGPTARRDTELSGISAEVALHWQLNRRWTFKIGYRHQDWDERNNLVLPQVRNGDGTLGFAIHF</sequence>
<feature type="region of interest" description="Disordered" evidence="1">
    <location>
        <begin position="214"/>
        <end position="236"/>
    </location>
</feature>
<dbReference type="AlphaFoldDB" id="A0A8J7QNP0"/>
<evidence type="ECO:0000313" key="3">
    <source>
        <dbReference type="EMBL" id="MBO1321773.1"/>
    </source>
</evidence>
<organism evidence="3 4">
    <name type="scientific">Acanthopleuribacter pedis</name>
    <dbReference type="NCBI Taxonomy" id="442870"/>
    <lineage>
        <taxon>Bacteria</taxon>
        <taxon>Pseudomonadati</taxon>
        <taxon>Acidobacteriota</taxon>
        <taxon>Holophagae</taxon>
        <taxon>Acanthopleuribacterales</taxon>
        <taxon>Acanthopleuribacteraceae</taxon>
        <taxon>Acanthopleuribacter</taxon>
    </lineage>
</organism>
<proteinExistence type="predicted"/>
<keyword evidence="2" id="KW-0732">Signal</keyword>
<name>A0A8J7QNP0_9BACT</name>
<comment type="caution">
    <text evidence="3">The sequence shown here is derived from an EMBL/GenBank/DDBJ whole genome shotgun (WGS) entry which is preliminary data.</text>
</comment>
<evidence type="ECO:0000313" key="4">
    <source>
        <dbReference type="Proteomes" id="UP000664417"/>
    </source>
</evidence>
<evidence type="ECO:0000256" key="1">
    <source>
        <dbReference type="SAM" id="MobiDB-lite"/>
    </source>
</evidence>
<gene>
    <name evidence="3" type="ORF">J3U88_25060</name>
</gene>
<feature type="signal peptide" evidence="2">
    <location>
        <begin position="1"/>
        <end position="23"/>
    </location>
</feature>
<evidence type="ECO:0008006" key="5">
    <source>
        <dbReference type="Google" id="ProtNLM"/>
    </source>
</evidence>